<sequence>MRRKFRNEFTAIIERDGKWYIAYCPEIPGANGQGRTKEEARQNLAEAIALILEDRREDALRGLPRGAARETVSVK</sequence>
<reference evidence="1 2" key="1">
    <citation type="journal article" date="2016" name="Nat. Commun.">
        <title>Thousands of microbial genomes shed light on interconnected biogeochemical processes in an aquifer system.</title>
        <authorList>
            <person name="Anantharaman K."/>
            <person name="Brown C.T."/>
            <person name="Hug L.A."/>
            <person name="Sharon I."/>
            <person name="Castelle C.J."/>
            <person name="Probst A.J."/>
            <person name="Thomas B.C."/>
            <person name="Singh A."/>
            <person name="Wilkins M.J."/>
            <person name="Karaoz U."/>
            <person name="Brodie E.L."/>
            <person name="Williams K.H."/>
            <person name="Hubbard S.S."/>
            <person name="Banfield J.F."/>
        </authorList>
    </citation>
    <scope>NUCLEOTIDE SEQUENCE [LARGE SCALE GENOMIC DNA]</scope>
    <source>
        <strain evidence="2">RBG_16_55_9</strain>
    </source>
</reference>
<name>A0A1F5UU11_FRAXR</name>
<dbReference type="InterPro" id="IPR051404">
    <property type="entry name" value="TA_system_antitoxin"/>
</dbReference>
<dbReference type="PANTHER" id="PTHR34504">
    <property type="entry name" value="ANTITOXIN HICB"/>
    <property type="match status" value="1"/>
</dbReference>
<dbReference type="Gene3D" id="3.30.160.250">
    <property type="match status" value="1"/>
</dbReference>
<proteinExistence type="predicted"/>
<organism evidence="1 2">
    <name type="scientific">Fraserbacteria sp. (strain RBG_16_55_9)</name>
    <dbReference type="NCBI Taxonomy" id="1817864"/>
    <lineage>
        <taxon>Bacteria</taxon>
        <taxon>Candidatus Fraseribacteriota</taxon>
    </lineage>
</organism>
<dbReference type="STRING" id="1817864.A2Z21_03000"/>
<protein>
    <recommendedName>
        <fullName evidence="3">HicB-like antitoxin of toxin-antitoxin system domain-containing protein</fullName>
    </recommendedName>
</protein>
<accession>A0A1F5UU11</accession>
<evidence type="ECO:0000313" key="2">
    <source>
        <dbReference type="Proteomes" id="UP000179157"/>
    </source>
</evidence>
<evidence type="ECO:0008006" key="3">
    <source>
        <dbReference type="Google" id="ProtNLM"/>
    </source>
</evidence>
<dbReference type="AlphaFoldDB" id="A0A1F5UU11"/>
<gene>
    <name evidence="1" type="ORF">A2Z21_03000</name>
</gene>
<dbReference type="InterPro" id="IPR035069">
    <property type="entry name" value="TTHA1013/TTHA0281-like"/>
</dbReference>
<dbReference type="EMBL" id="MFGX01000075">
    <property type="protein sequence ID" value="OGF54629.1"/>
    <property type="molecule type" value="Genomic_DNA"/>
</dbReference>
<dbReference type="PANTHER" id="PTHR34504:SF4">
    <property type="entry name" value="ANTITOXIN HICB"/>
    <property type="match status" value="1"/>
</dbReference>
<comment type="caution">
    <text evidence="1">The sequence shown here is derived from an EMBL/GenBank/DDBJ whole genome shotgun (WGS) entry which is preliminary data.</text>
</comment>
<evidence type="ECO:0000313" key="1">
    <source>
        <dbReference type="EMBL" id="OGF54629.1"/>
    </source>
</evidence>
<dbReference type="Proteomes" id="UP000179157">
    <property type="component" value="Unassembled WGS sequence"/>
</dbReference>
<dbReference type="SUPFAM" id="SSF143100">
    <property type="entry name" value="TTHA1013/TTHA0281-like"/>
    <property type="match status" value="1"/>
</dbReference>